<evidence type="ECO:0000313" key="2">
    <source>
        <dbReference type="EMBL" id="PKI73458.1"/>
    </source>
</evidence>
<protein>
    <submittedName>
        <fullName evidence="2">Uncharacterized protein</fullName>
    </submittedName>
</protein>
<evidence type="ECO:0000256" key="1">
    <source>
        <dbReference type="SAM" id="MobiDB-lite"/>
    </source>
</evidence>
<comment type="caution">
    <text evidence="2">The sequence shown here is derived from an EMBL/GenBank/DDBJ whole genome shotgun (WGS) entry which is preliminary data.</text>
</comment>
<dbReference type="EMBL" id="PGOL01000273">
    <property type="protein sequence ID" value="PKI73458.1"/>
    <property type="molecule type" value="Genomic_DNA"/>
</dbReference>
<organism evidence="2 3">
    <name type="scientific">Punica granatum</name>
    <name type="common">Pomegranate</name>
    <dbReference type="NCBI Taxonomy" id="22663"/>
    <lineage>
        <taxon>Eukaryota</taxon>
        <taxon>Viridiplantae</taxon>
        <taxon>Streptophyta</taxon>
        <taxon>Embryophyta</taxon>
        <taxon>Tracheophyta</taxon>
        <taxon>Spermatophyta</taxon>
        <taxon>Magnoliopsida</taxon>
        <taxon>eudicotyledons</taxon>
        <taxon>Gunneridae</taxon>
        <taxon>Pentapetalae</taxon>
        <taxon>rosids</taxon>
        <taxon>malvids</taxon>
        <taxon>Myrtales</taxon>
        <taxon>Lythraceae</taxon>
        <taxon>Punica</taxon>
    </lineage>
</organism>
<dbReference type="Proteomes" id="UP000233551">
    <property type="component" value="Unassembled WGS sequence"/>
</dbReference>
<feature type="region of interest" description="Disordered" evidence="1">
    <location>
        <begin position="82"/>
        <end position="104"/>
    </location>
</feature>
<sequence length="104" mass="11626">MNYSSKPDWRMAWSSYKMHGFSATGTVLRKDGGSRLKGFTTGWSRDFELWAAVYASERESGELKDLGGAEKESWGVELREYADRSRAGGERGDNERAGVFESSS</sequence>
<name>A0A2I0KYA0_PUNGR</name>
<dbReference type="AlphaFoldDB" id="A0A2I0KYA0"/>
<feature type="compositionally biased region" description="Basic and acidic residues" evidence="1">
    <location>
        <begin position="82"/>
        <end position="98"/>
    </location>
</feature>
<gene>
    <name evidence="2" type="ORF">CRG98_006145</name>
</gene>
<evidence type="ECO:0000313" key="3">
    <source>
        <dbReference type="Proteomes" id="UP000233551"/>
    </source>
</evidence>
<proteinExistence type="predicted"/>
<reference evidence="2 3" key="1">
    <citation type="submission" date="2017-11" db="EMBL/GenBank/DDBJ databases">
        <title>De-novo sequencing of pomegranate (Punica granatum L.) genome.</title>
        <authorList>
            <person name="Akparov Z."/>
            <person name="Amiraslanov A."/>
            <person name="Hajiyeva S."/>
            <person name="Abbasov M."/>
            <person name="Kaur K."/>
            <person name="Hamwieh A."/>
            <person name="Solovyev V."/>
            <person name="Salamov A."/>
            <person name="Braich B."/>
            <person name="Kosarev P."/>
            <person name="Mahmoud A."/>
            <person name="Hajiyev E."/>
            <person name="Babayeva S."/>
            <person name="Izzatullayeva V."/>
            <person name="Mammadov A."/>
            <person name="Mammadov A."/>
            <person name="Sharifova S."/>
            <person name="Ojaghi J."/>
            <person name="Eynullazada K."/>
            <person name="Bayramov B."/>
            <person name="Abdulazimova A."/>
            <person name="Shahmuradov I."/>
        </authorList>
    </citation>
    <scope>NUCLEOTIDE SEQUENCE [LARGE SCALE GENOMIC DNA]</scope>
    <source>
        <strain evidence="3">cv. AG2017</strain>
        <tissue evidence="2">Leaf</tissue>
    </source>
</reference>
<accession>A0A2I0KYA0</accession>
<keyword evidence="3" id="KW-1185">Reference proteome</keyword>